<comment type="subcellular location">
    <subcellularLocation>
        <location evidence="3 9">Cytoplasm</location>
    </subcellularLocation>
</comment>
<comment type="cofactor">
    <cofactor evidence="2">
        <name>Mg(2+)</name>
        <dbReference type="ChEBI" id="CHEBI:18420"/>
    </cofactor>
</comment>
<sequence length="262" mass="28082">MRILVTNDDGITAPGLVVLEAIAAELSDDVWVVAPAEEQSGAGHSLTLTAPIRLRQLSAKRFAVRGTPTDCVMMALGQVMKDHRPDVLLSGVNRGGNLAEDVTYSGTVSAAMEGCLAGVRSIALSQVMADYTVGREDFSAAVKYGADVVRRLLAIPAAPGVLMNINFPPVPAAEVRGVRVTEQGFRDYGHIAIEERIDPRGFAYYWFGYGREVAAPGHETDLKAMREACISVTPLHLDLTHYATMASLRDAMAGMEEAVRPA</sequence>
<accession>A0A4Y9EMK0</accession>
<evidence type="ECO:0000256" key="8">
    <source>
        <dbReference type="ARBA" id="ARBA00022801"/>
    </source>
</evidence>
<proteinExistence type="inferred from homology"/>
<feature type="binding site" evidence="9">
    <location>
        <position position="40"/>
    </location>
    <ligand>
        <name>a divalent metal cation</name>
        <dbReference type="ChEBI" id="CHEBI:60240"/>
    </ligand>
</feature>
<keyword evidence="6 9" id="KW-0479">Metal-binding</keyword>
<evidence type="ECO:0000256" key="6">
    <source>
        <dbReference type="ARBA" id="ARBA00022723"/>
    </source>
</evidence>
<dbReference type="InterPro" id="IPR030048">
    <property type="entry name" value="SurE"/>
</dbReference>
<evidence type="ECO:0000313" key="11">
    <source>
        <dbReference type="EMBL" id="TFU02854.1"/>
    </source>
</evidence>
<dbReference type="GO" id="GO:0046872">
    <property type="term" value="F:metal ion binding"/>
    <property type="evidence" value="ECO:0007669"/>
    <property type="project" value="UniProtKB-UniRule"/>
</dbReference>
<evidence type="ECO:0000313" key="12">
    <source>
        <dbReference type="Proteomes" id="UP000297737"/>
    </source>
</evidence>
<dbReference type="InterPro" id="IPR002828">
    <property type="entry name" value="SurE-like_Pase/nucleotidase"/>
</dbReference>
<dbReference type="FunFam" id="3.40.1210.10:FF:000001">
    <property type="entry name" value="5'/3'-nucleotidase SurE"/>
    <property type="match status" value="1"/>
</dbReference>
<organism evidence="11 12">
    <name type="scientific">Glacieibacterium arshaanense</name>
    <dbReference type="NCBI Taxonomy" id="2511025"/>
    <lineage>
        <taxon>Bacteria</taxon>
        <taxon>Pseudomonadati</taxon>
        <taxon>Pseudomonadota</taxon>
        <taxon>Alphaproteobacteria</taxon>
        <taxon>Sphingomonadales</taxon>
        <taxon>Sphingosinicellaceae</taxon>
        <taxon>Glacieibacterium</taxon>
    </lineage>
</organism>
<keyword evidence="7 9" id="KW-0547">Nucleotide-binding</keyword>
<dbReference type="HAMAP" id="MF_00060">
    <property type="entry name" value="SurE"/>
    <property type="match status" value="1"/>
</dbReference>
<dbReference type="NCBIfam" id="TIGR00087">
    <property type="entry name" value="surE"/>
    <property type="match status" value="1"/>
</dbReference>
<dbReference type="OrthoDB" id="9780815at2"/>
<feature type="binding site" evidence="9">
    <location>
        <position position="9"/>
    </location>
    <ligand>
        <name>a divalent metal cation</name>
        <dbReference type="ChEBI" id="CHEBI:60240"/>
    </ligand>
</feature>
<dbReference type="GO" id="GO:0004309">
    <property type="term" value="F:exopolyphosphatase activity"/>
    <property type="evidence" value="ECO:0007669"/>
    <property type="project" value="TreeGrafter"/>
</dbReference>
<evidence type="ECO:0000256" key="5">
    <source>
        <dbReference type="ARBA" id="ARBA00022490"/>
    </source>
</evidence>
<dbReference type="EMBL" id="SIHO01000002">
    <property type="protein sequence ID" value="TFU02854.1"/>
    <property type="molecule type" value="Genomic_DNA"/>
</dbReference>
<comment type="similarity">
    <text evidence="4 9">Belongs to the SurE nucleotidase family.</text>
</comment>
<dbReference type="Gene3D" id="3.40.1210.10">
    <property type="entry name" value="Survival protein SurE-like phosphatase/nucleotidase"/>
    <property type="match status" value="1"/>
</dbReference>
<dbReference type="GO" id="GO:0000166">
    <property type="term" value="F:nucleotide binding"/>
    <property type="evidence" value="ECO:0007669"/>
    <property type="project" value="UniProtKB-KW"/>
</dbReference>
<evidence type="ECO:0000256" key="2">
    <source>
        <dbReference type="ARBA" id="ARBA00001946"/>
    </source>
</evidence>
<feature type="binding site" evidence="9">
    <location>
        <position position="8"/>
    </location>
    <ligand>
        <name>a divalent metal cation</name>
        <dbReference type="ChEBI" id="CHEBI:60240"/>
    </ligand>
</feature>
<reference evidence="11 12" key="1">
    <citation type="submission" date="2019-02" db="EMBL/GenBank/DDBJ databases">
        <title>Polymorphobacter sp. isolated from the lake at the Tibet of China.</title>
        <authorList>
            <person name="Li A."/>
        </authorList>
    </citation>
    <scope>NUCLEOTIDE SEQUENCE [LARGE SCALE GENOMIC DNA]</scope>
    <source>
        <strain evidence="11 12">DJ1R-1</strain>
    </source>
</reference>
<dbReference type="InterPro" id="IPR036523">
    <property type="entry name" value="SurE-like_sf"/>
</dbReference>
<protein>
    <recommendedName>
        <fullName evidence="9">5'-nucleotidase SurE</fullName>
        <ecNumber evidence="9">3.1.3.5</ecNumber>
    </recommendedName>
    <alternativeName>
        <fullName evidence="9">Nucleoside 5'-monophosphate phosphohydrolase</fullName>
    </alternativeName>
</protein>
<gene>
    <name evidence="9 11" type="primary">surE</name>
    <name evidence="11" type="ORF">EUV02_06470</name>
</gene>
<dbReference type="AlphaFoldDB" id="A0A4Y9EMK0"/>
<evidence type="ECO:0000256" key="4">
    <source>
        <dbReference type="ARBA" id="ARBA00011062"/>
    </source>
</evidence>
<evidence type="ECO:0000256" key="7">
    <source>
        <dbReference type="ARBA" id="ARBA00022741"/>
    </source>
</evidence>
<dbReference type="GO" id="GO:0008254">
    <property type="term" value="F:3'-nucleotidase activity"/>
    <property type="evidence" value="ECO:0007669"/>
    <property type="project" value="TreeGrafter"/>
</dbReference>
<keyword evidence="5 9" id="KW-0963">Cytoplasm</keyword>
<comment type="function">
    <text evidence="9">Nucleotidase that shows phosphatase activity on nucleoside 5'-monophosphates.</text>
</comment>
<dbReference type="PANTHER" id="PTHR30457">
    <property type="entry name" value="5'-NUCLEOTIDASE SURE"/>
    <property type="match status" value="1"/>
</dbReference>
<feature type="binding site" evidence="9">
    <location>
        <position position="93"/>
    </location>
    <ligand>
        <name>a divalent metal cation</name>
        <dbReference type="ChEBI" id="CHEBI:60240"/>
    </ligand>
</feature>
<evidence type="ECO:0000256" key="3">
    <source>
        <dbReference type="ARBA" id="ARBA00004496"/>
    </source>
</evidence>
<comment type="caution">
    <text evidence="11">The sequence shown here is derived from an EMBL/GenBank/DDBJ whole genome shotgun (WGS) entry which is preliminary data.</text>
</comment>
<evidence type="ECO:0000259" key="10">
    <source>
        <dbReference type="Pfam" id="PF01975"/>
    </source>
</evidence>
<dbReference type="SUPFAM" id="SSF64167">
    <property type="entry name" value="SurE-like"/>
    <property type="match status" value="1"/>
</dbReference>
<keyword evidence="8 9" id="KW-0378">Hydrolase</keyword>
<dbReference type="NCBIfam" id="NF001490">
    <property type="entry name" value="PRK00346.1-4"/>
    <property type="match status" value="1"/>
</dbReference>
<dbReference type="RefSeq" id="WP_135245448.1">
    <property type="nucleotide sequence ID" value="NZ_SIHO01000002.1"/>
</dbReference>
<dbReference type="Pfam" id="PF01975">
    <property type="entry name" value="SurE"/>
    <property type="match status" value="1"/>
</dbReference>
<dbReference type="Proteomes" id="UP000297737">
    <property type="component" value="Unassembled WGS sequence"/>
</dbReference>
<dbReference type="PANTHER" id="PTHR30457:SF12">
    <property type="entry name" value="5'_3'-NUCLEOTIDASE SURE"/>
    <property type="match status" value="1"/>
</dbReference>
<evidence type="ECO:0000256" key="1">
    <source>
        <dbReference type="ARBA" id="ARBA00000815"/>
    </source>
</evidence>
<dbReference type="EC" id="3.1.3.5" evidence="9"/>
<dbReference type="GO" id="GO:0005737">
    <property type="term" value="C:cytoplasm"/>
    <property type="evidence" value="ECO:0007669"/>
    <property type="project" value="UniProtKB-SubCell"/>
</dbReference>
<name>A0A4Y9EMK0_9SPHN</name>
<comment type="catalytic activity">
    <reaction evidence="1 9">
        <text>a ribonucleoside 5'-phosphate + H2O = a ribonucleoside + phosphate</text>
        <dbReference type="Rhea" id="RHEA:12484"/>
        <dbReference type="ChEBI" id="CHEBI:15377"/>
        <dbReference type="ChEBI" id="CHEBI:18254"/>
        <dbReference type="ChEBI" id="CHEBI:43474"/>
        <dbReference type="ChEBI" id="CHEBI:58043"/>
        <dbReference type="EC" id="3.1.3.5"/>
    </reaction>
</comment>
<evidence type="ECO:0000256" key="9">
    <source>
        <dbReference type="HAMAP-Rule" id="MF_00060"/>
    </source>
</evidence>
<keyword evidence="12" id="KW-1185">Reference proteome</keyword>
<comment type="cofactor">
    <cofactor evidence="9">
        <name>a divalent metal cation</name>
        <dbReference type="ChEBI" id="CHEBI:60240"/>
    </cofactor>
    <text evidence="9">Binds 1 divalent metal cation per subunit.</text>
</comment>
<dbReference type="GO" id="GO:0008253">
    <property type="term" value="F:5'-nucleotidase activity"/>
    <property type="evidence" value="ECO:0007669"/>
    <property type="project" value="UniProtKB-UniRule"/>
</dbReference>
<feature type="domain" description="Survival protein SurE-like phosphatase/nucleotidase" evidence="10">
    <location>
        <begin position="3"/>
        <end position="188"/>
    </location>
</feature>